<feature type="region of interest" description="Disordered" evidence="1">
    <location>
        <begin position="37"/>
        <end position="111"/>
    </location>
</feature>
<accession>G3AIV4</accession>
<reference evidence="2 3" key="1">
    <citation type="journal article" date="2011" name="Proc. Natl. Acad. Sci. U.S.A.">
        <title>Comparative genomics of xylose-fermenting fungi for enhanced biofuel production.</title>
        <authorList>
            <person name="Wohlbach D.J."/>
            <person name="Kuo A."/>
            <person name="Sato T.K."/>
            <person name="Potts K.M."/>
            <person name="Salamov A.A."/>
            <person name="LaButti K.M."/>
            <person name="Sun H."/>
            <person name="Clum A."/>
            <person name="Pangilinan J.L."/>
            <person name="Lindquist E.A."/>
            <person name="Lucas S."/>
            <person name="Lapidus A."/>
            <person name="Jin M."/>
            <person name="Gunawan C."/>
            <person name="Balan V."/>
            <person name="Dale B.E."/>
            <person name="Jeffries T.W."/>
            <person name="Zinkel R."/>
            <person name="Barry K.W."/>
            <person name="Grigoriev I.V."/>
            <person name="Gasch A.P."/>
        </authorList>
    </citation>
    <scope>NUCLEOTIDE SEQUENCE [LARGE SCALE GENOMIC DNA]</scope>
    <source>
        <strain evidence="3">NRRL Y-27907 / 11-Y1</strain>
    </source>
</reference>
<feature type="compositionally biased region" description="Polar residues" evidence="1">
    <location>
        <begin position="245"/>
        <end position="265"/>
    </location>
</feature>
<dbReference type="AlphaFoldDB" id="G3AIV4"/>
<dbReference type="OrthoDB" id="5377012at2759"/>
<dbReference type="RefSeq" id="XP_007373349.1">
    <property type="nucleotide sequence ID" value="XM_007373287.1"/>
</dbReference>
<evidence type="ECO:0000313" key="2">
    <source>
        <dbReference type="EMBL" id="EGW33765.1"/>
    </source>
</evidence>
<dbReference type="InParanoid" id="G3AIV4"/>
<name>G3AIV4_SPAPN</name>
<feature type="region of interest" description="Disordered" evidence="1">
    <location>
        <begin position="245"/>
        <end position="280"/>
    </location>
</feature>
<feature type="compositionally biased region" description="Polar residues" evidence="1">
    <location>
        <begin position="39"/>
        <end position="56"/>
    </location>
</feature>
<dbReference type="KEGG" id="spaa:SPAPADRAFT_59126"/>
<dbReference type="EMBL" id="GL996500">
    <property type="protein sequence ID" value="EGW33765.1"/>
    <property type="molecule type" value="Genomic_DNA"/>
</dbReference>
<dbReference type="Proteomes" id="UP000000709">
    <property type="component" value="Unassembled WGS sequence"/>
</dbReference>
<dbReference type="eggNOG" id="ENOG502SFF8">
    <property type="taxonomic scope" value="Eukaryota"/>
</dbReference>
<organism evidence="3">
    <name type="scientific">Spathaspora passalidarum (strain NRRL Y-27907 / 11-Y1)</name>
    <dbReference type="NCBI Taxonomy" id="619300"/>
    <lineage>
        <taxon>Eukaryota</taxon>
        <taxon>Fungi</taxon>
        <taxon>Dikarya</taxon>
        <taxon>Ascomycota</taxon>
        <taxon>Saccharomycotina</taxon>
        <taxon>Pichiomycetes</taxon>
        <taxon>Debaryomycetaceae</taxon>
        <taxon>Spathaspora</taxon>
    </lineage>
</organism>
<protein>
    <submittedName>
        <fullName evidence="2">Uncharacterized protein</fullName>
    </submittedName>
</protein>
<gene>
    <name evidence="2" type="ORF">SPAPADRAFT_59126</name>
</gene>
<proteinExistence type="predicted"/>
<dbReference type="HOGENOM" id="CLU_852572_0_0_1"/>
<sequence length="280" mass="30486">MSSPEINNYTGDKRQAPRNRFRWVRRLMQGQNRVHHVNLANQHDSNSQRPQTTSSDTHMRNTHAPRTRTRRSASDSATKSSEDNQGINSDEEGNADLTIRDFTSPDDRSIGALSDQISDNISTIPLKSIISSQSTKSASIISDNQHDQTSLIASTAETSLAPSSNTNYTFAPNNNTGAGTPTGITFGNTLSVASPIGLDRDSESIVTLASSSRRIRRRSIDTNCSTTAIPPASIMERLSVQPTVGNSSTYATSVRTSDRTSQFDASQHYDDQSSSVKSFN</sequence>
<dbReference type="GeneID" id="18872786"/>
<keyword evidence="3" id="KW-1185">Reference proteome</keyword>
<feature type="compositionally biased region" description="Basic residues" evidence="1">
    <location>
        <begin position="60"/>
        <end position="71"/>
    </location>
</feature>
<dbReference type="OMA" id="DTNCSMA"/>
<evidence type="ECO:0000313" key="3">
    <source>
        <dbReference type="Proteomes" id="UP000000709"/>
    </source>
</evidence>
<evidence type="ECO:0000256" key="1">
    <source>
        <dbReference type="SAM" id="MobiDB-lite"/>
    </source>
</evidence>